<dbReference type="Gene3D" id="1.10.510.10">
    <property type="entry name" value="Transferase(Phosphotransferase) domain 1"/>
    <property type="match status" value="1"/>
</dbReference>
<evidence type="ECO:0000256" key="2">
    <source>
        <dbReference type="ARBA" id="ARBA00022741"/>
    </source>
</evidence>
<dbReference type="InterPro" id="IPR011009">
    <property type="entry name" value="Kinase-like_dom_sf"/>
</dbReference>
<keyword evidence="7" id="KW-1185">Reference proteome</keyword>
<dbReference type="InterPro" id="IPR000719">
    <property type="entry name" value="Prot_kinase_dom"/>
</dbReference>
<dbReference type="PANTHER" id="PTHR43289">
    <property type="entry name" value="MITOGEN-ACTIVATED PROTEIN KINASE KINASE KINASE 20-RELATED"/>
    <property type="match status" value="1"/>
</dbReference>
<dbReference type="EMBL" id="AP018738">
    <property type="protein sequence ID" value="BBE52178.1"/>
    <property type="molecule type" value="Genomic_DNA"/>
</dbReference>
<dbReference type="SUPFAM" id="SSF56112">
    <property type="entry name" value="Protein kinase-like (PK-like)"/>
    <property type="match status" value="1"/>
</dbReference>
<dbReference type="PROSITE" id="PS00108">
    <property type="entry name" value="PROTEIN_KINASE_ST"/>
    <property type="match status" value="1"/>
</dbReference>
<evidence type="ECO:0000313" key="7">
    <source>
        <dbReference type="Proteomes" id="UP000033070"/>
    </source>
</evidence>
<dbReference type="STRING" id="1188319.OYT1_02251"/>
<keyword evidence="4" id="KW-0067">ATP-binding</keyword>
<dbReference type="SMART" id="SM00220">
    <property type="entry name" value="S_TKc"/>
    <property type="match status" value="1"/>
</dbReference>
<dbReference type="InterPro" id="IPR008271">
    <property type="entry name" value="Ser/Thr_kinase_AS"/>
</dbReference>
<evidence type="ECO:0000256" key="3">
    <source>
        <dbReference type="ARBA" id="ARBA00022777"/>
    </source>
</evidence>
<proteinExistence type="predicted"/>
<reference evidence="6 7" key="1">
    <citation type="submission" date="2018-06" db="EMBL/GenBank/DDBJ databases">
        <title>OYT1 Genome Sequencing.</title>
        <authorList>
            <person name="Kato S."/>
            <person name="Itoh T."/>
            <person name="Ohkuma M."/>
        </authorList>
    </citation>
    <scope>NUCLEOTIDE SEQUENCE [LARGE SCALE GENOMIC DNA]</scope>
    <source>
        <strain evidence="6 7">OYT1</strain>
    </source>
</reference>
<evidence type="ECO:0000256" key="4">
    <source>
        <dbReference type="ARBA" id="ARBA00022840"/>
    </source>
</evidence>
<name>A0A2Z6GF22_9PROT</name>
<evidence type="ECO:0000259" key="5">
    <source>
        <dbReference type="PROSITE" id="PS50011"/>
    </source>
</evidence>
<dbReference type="KEGG" id="fam:OYT1_ch2671"/>
<dbReference type="AlphaFoldDB" id="A0A2Z6GF22"/>
<evidence type="ECO:0000313" key="6">
    <source>
        <dbReference type="EMBL" id="BBE52178.1"/>
    </source>
</evidence>
<organism evidence="6 7">
    <name type="scientific">Ferriphaselus amnicola</name>
    <dbReference type="NCBI Taxonomy" id="1188319"/>
    <lineage>
        <taxon>Bacteria</taxon>
        <taxon>Pseudomonadati</taxon>
        <taxon>Pseudomonadota</taxon>
        <taxon>Betaproteobacteria</taxon>
        <taxon>Nitrosomonadales</taxon>
        <taxon>Gallionellaceae</taxon>
        <taxon>Ferriphaselus</taxon>
    </lineage>
</organism>
<evidence type="ECO:0000256" key="1">
    <source>
        <dbReference type="ARBA" id="ARBA00022679"/>
    </source>
</evidence>
<protein>
    <submittedName>
        <fullName evidence="6">Serine/threonine-protein kinase PknK</fullName>
    </submittedName>
</protein>
<accession>A0A2Z6GF22</accession>
<keyword evidence="3 6" id="KW-0418">Kinase</keyword>
<keyword evidence="2" id="KW-0547">Nucleotide-binding</keyword>
<dbReference type="CDD" id="cd14014">
    <property type="entry name" value="STKc_PknB_like"/>
    <property type="match status" value="1"/>
</dbReference>
<dbReference type="GO" id="GO:0004674">
    <property type="term" value="F:protein serine/threonine kinase activity"/>
    <property type="evidence" value="ECO:0007669"/>
    <property type="project" value="TreeGrafter"/>
</dbReference>
<keyword evidence="1" id="KW-0808">Transferase</keyword>
<dbReference type="Proteomes" id="UP000033070">
    <property type="component" value="Chromosome"/>
</dbReference>
<dbReference type="GO" id="GO:0005524">
    <property type="term" value="F:ATP binding"/>
    <property type="evidence" value="ECO:0007669"/>
    <property type="project" value="UniProtKB-KW"/>
</dbReference>
<dbReference type="PANTHER" id="PTHR43289:SF6">
    <property type="entry name" value="SERINE_THREONINE-PROTEIN KINASE NEKL-3"/>
    <property type="match status" value="1"/>
</dbReference>
<gene>
    <name evidence="6" type="ORF">OYT1_ch2671</name>
</gene>
<dbReference type="Pfam" id="PF00069">
    <property type="entry name" value="Pkinase"/>
    <property type="match status" value="1"/>
</dbReference>
<dbReference type="Gene3D" id="3.30.200.20">
    <property type="entry name" value="Phosphorylase Kinase, domain 1"/>
    <property type="match status" value="1"/>
</dbReference>
<sequence>MKRCSVRLGQAVLKPYSKAEISFDLRQEIGQAGANSNTHVAHDHQLDAEIVIKKIPKDSLDSVHMFFEESRVLYLSSHPNVVQIFYACQDADSIYIAMPYYRCGSLNDLINSRYLTVREIVVLGCQIASGLHNIHSKRLVHFDIKPDNVLLSDRGEALISDFGLSRRLTTAGTAGQDRLYYKMMPPEAYQTSDFTSAFDIYQLGLTLYRMCGGNVAFEEQFAQFGATSTTFDRDGFKFAVRNGRFPNRDAFEDHIPDRLRRLVRKCIEPHAPDRFKAAIDVANELAQIEDRLDWQFEKQGTTRVWTRSDDDKHFRLSVDASGSSLAEKTSASGRKSRITGYCKTGISSREIRRFLGET</sequence>
<feature type="domain" description="Protein kinase" evidence="5">
    <location>
        <begin position="23"/>
        <end position="286"/>
    </location>
</feature>
<dbReference type="PROSITE" id="PS50011">
    <property type="entry name" value="PROTEIN_KINASE_DOM"/>
    <property type="match status" value="1"/>
</dbReference>